<sequence length="27" mass="3111">MRFAHAAPDFNPMCWCKFGARIDPSLQ</sequence>
<dbReference type="EMBL" id="GBRH01254738">
    <property type="protein sequence ID" value="JAD43157.1"/>
    <property type="molecule type" value="Transcribed_RNA"/>
</dbReference>
<organism evidence="1">
    <name type="scientific">Arundo donax</name>
    <name type="common">Giant reed</name>
    <name type="synonym">Donax arundinaceus</name>
    <dbReference type="NCBI Taxonomy" id="35708"/>
    <lineage>
        <taxon>Eukaryota</taxon>
        <taxon>Viridiplantae</taxon>
        <taxon>Streptophyta</taxon>
        <taxon>Embryophyta</taxon>
        <taxon>Tracheophyta</taxon>
        <taxon>Spermatophyta</taxon>
        <taxon>Magnoliopsida</taxon>
        <taxon>Liliopsida</taxon>
        <taxon>Poales</taxon>
        <taxon>Poaceae</taxon>
        <taxon>PACMAD clade</taxon>
        <taxon>Arundinoideae</taxon>
        <taxon>Arundineae</taxon>
        <taxon>Arundo</taxon>
    </lineage>
</organism>
<proteinExistence type="predicted"/>
<accession>A0A0A9A7Z7</accession>
<protein>
    <submittedName>
        <fullName evidence="1">Uncharacterized protein</fullName>
    </submittedName>
</protein>
<reference evidence="1" key="1">
    <citation type="submission" date="2014-09" db="EMBL/GenBank/DDBJ databases">
        <authorList>
            <person name="Magalhaes I.L.F."/>
            <person name="Oliveira U."/>
            <person name="Santos F.R."/>
            <person name="Vidigal T.H.D.A."/>
            <person name="Brescovit A.D."/>
            <person name="Santos A.J."/>
        </authorList>
    </citation>
    <scope>NUCLEOTIDE SEQUENCE</scope>
    <source>
        <tissue evidence="1">Shoot tissue taken approximately 20 cm above the soil surface</tissue>
    </source>
</reference>
<reference evidence="1" key="2">
    <citation type="journal article" date="2015" name="Data Brief">
        <title>Shoot transcriptome of the giant reed, Arundo donax.</title>
        <authorList>
            <person name="Barrero R.A."/>
            <person name="Guerrero F.D."/>
            <person name="Moolhuijzen P."/>
            <person name="Goolsby J.A."/>
            <person name="Tidwell J."/>
            <person name="Bellgard S.E."/>
            <person name="Bellgard M.I."/>
        </authorList>
    </citation>
    <scope>NUCLEOTIDE SEQUENCE</scope>
    <source>
        <tissue evidence="1">Shoot tissue taken approximately 20 cm above the soil surface</tissue>
    </source>
</reference>
<evidence type="ECO:0000313" key="1">
    <source>
        <dbReference type="EMBL" id="JAD43157.1"/>
    </source>
</evidence>
<name>A0A0A9A7Z7_ARUDO</name>
<dbReference type="AlphaFoldDB" id="A0A0A9A7Z7"/>